<accession>A0A811TBT0</accession>
<dbReference type="Proteomes" id="UP000634805">
    <property type="component" value="Unassembled WGS sequence"/>
</dbReference>
<dbReference type="InterPro" id="IPR027417">
    <property type="entry name" value="P-loop_NTPase"/>
</dbReference>
<dbReference type="SUPFAM" id="SSF52540">
    <property type="entry name" value="P-loop containing nucleoside triphosphate hydrolases"/>
    <property type="match status" value="1"/>
</dbReference>
<sequence>MEGWKKYSKNDVEYVQNEILAGHISQLKDHFIGAKKVARIVGLSGIGKTRLALEVFRPLKNSQENIKSQAITDQVVYIDAADDSAGLPGIVKQWRDQNLEGIVVVDNCELDLHQRLRREIEHPDSRLSLLTLDYDPISNDDCNFIRLEPASEEVITGIIKQSYQGLRDPDIRRIVEFAEGFPKIAVMLVKARLNEVDDMGNLNDDILMEKLLWGRKQPNDVARKVISACSLFTRFGFSDDMVHQCDFVAEKICDISKDDFYEHAVQFIEQGVLDKRNRFVRVVPIPLAIRLAADWWKRCRLETAKELVTMDMPDRMSEALCDQIGKLHHVHEARQLTKELCGDAAPFGQAEVLNSDKGSRLFRSLVEVNPIETANALEHAFGGWDKEQLLQVKAGRRNLVRALEKLCFWEETFPIATRILLSFAVAENETWANNATNKFFQLFHYLLSGTQAPPDLRLQVIDEALAADDMEYRRLAVEALGHALNTYHFHRDGSVEIQGSRAPQEDWLPKVWQDVFDYWAKCFERLIPLASIDDELGALARKQIASNLRGLVHYGRMEELESALKSICVEKGIFWPEAYKKIKSTIHFDGAKLPKNGLEKLKKWLEILEPKTFVQRWKLIISEPPRELETDEGETHSDRFYRLASEFAEECSKNTQELFENLKIVFEGEQSRGYAFGHALGKLLDQEDVFIEKALSVLKKLPPRQSESISFMWFCIFDKS</sequence>
<name>A0A811TBT0_9EURY</name>
<comment type="caution">
    <text evidence="1">The sequence shown here is derived from an EMBL/GenBank/DDBJ whole genome shotgun (WGS) entry which is preliminary data.</text>
</comment>
<protein>
    <recommendedName>
        <fullName evidence="3">NB-ARC domain-containing protein</fullName>
    </recommendedName>
</protein>
<evidence type="ECO:0000313" key="2">
    <source>
        <dbReference type="Proteomes" id="UP000634805"/>
    </source>
</evidence>
<evidence type="ECO:0000313" key="1">
    <source>
        <dbReference type="EMBL" id="CAD6493122.1"/>
    </source>
</evidence>
<organism evidence="1 2">
    <name type="scientific">Candidatus Argoarchaeum ethanivorans</name>
    <dbReference type="NCBI Taxonomy" id="2608793"/>
    <lineage>
        <taxon>Archaea</taxon>
        <taxon>Methanobacteriati</taxon>
        <taxon>Methanobacteriota</taxon>
        <taxon>Stenosarchaea group</taxon>
        <taxon>Methanomicrobia</taxon>
        <taxon>Methanosarcinales</taxon>
        <taxon>Methanosarcinales incertae sedis</taxon>
        <taxon>GOM Arc I cluster</taxon>
        <taxon>Candidatus Argoarchaeum</taxon>
    </lineage>
</organism>
<evidence type="ECO:0008006" key="3">
    <source>
        <dbReference type="Google" id="ProtNLM"/>
    </source>
</evidence>
<dbReference type="AlphaFoldDB" id="A0A811TBT0"/>
<dbReference type="EMBL" id="CAJHIS010000009">
    <property type="protein sequence ID" value="CAD6493122.1"/>
    <property type="molecule type" value="Genomic_DNA"/>
</dbReference>
<reference evidence="1" key="1">
    <citation type="submission" date="2020-10" db="EMBL/GenBank/DDBJ databases">
        <authorList>
            <person name="Hahn C.J."/>
            <person name="Laso-Perez R."/>
            <person name="Vulcano F."/>
            <person name="Vaziourakis K.-M."/>
            <person name="Stokke R."/>
            <person name="Steen I.H."/>
            <person name="Teske A."/>
            <person name="Boetius A."/>
            <person name="Liebeke M."/>
            <person name="Amann R."/>
            <person name="Knittel K."/>
        </authorList>
    </citation>
    <scope>NUCLEOTIDE SEQUENCE</scope>
    <source>
        <strain evidence="1">Gfbio:e3339647-f889-4370-9287-4fb5cb688e4c:AG392D22_GoMArc1</strain>
    </source>
</reference>
<proteinExistence type="predicted"/>
<gene>
    <name evidence="1" type="ORF">EMLJLAPB_00450</name>
</gene>